<dbReference type="Pfam" id="PF01047">
    <property type="entry name" value="MarR"/>
    <property type="match status" value="1"/>
</dbReference>
<dbReference type="PANTHER" id="PTHR39515:SF2">
    <property type="entry name" value="HTH-TYPE TRANSCRIPTIONAL REGULATOR RV0880"/>
    <property type="match status" value="1"/>
</dbReference>
<evidence type="ECO:0000313" key="3">
    <source>
        <dbReference type="Proteomes" id="UP001431429"/>
    </source>
</evidence>
<dbReference type="Proteomes" id="UP001431429">
    <property type="component" value="Unassembled WGS sequence"/>
</dbReference>
<dbReference type="SMART" id="SM00347">
    <property type="entry name" value="HTH_MARR"/>
    <property type="match status" value="1"/>
</dbReference>
<dbReference type="InterPro" id="IPR036388">
    <property type="entry name" value="WH-like_DNA-bd_sf"/>
</dbReference>
<proteinExistence type="predicted"/>
<evidence type="ECO:0000313" key="2">
    <source>
        <dbReference type="EMBL" id="MCM2393731.1"/>
    </source>
</evidence>
<dbReference type="RefSeq" id="WP_250924021.1">
    <property type="nucleotide sequence ID" value="NZ_JAMQAW010000083.1"/>
</dbReference>
<evidence type="ECO:0000259" key="1">
    <source>
        <dbReference type="PROSITE" id="PS50995"/>
    </source>
</evidence>
<dbReference type="InterPro" id="IPR052526">
    <property type="entry name" value="HTH-type_Bedaq_tolerance"/>
</dbReference>
<reference evidence="2" key="1">
    <citation type="submission" date="2022-06" db="EMBL/GenBank/DDBJ databases">
        <title>Genome public.</title>
        <authorList>
            <person name="Sun Q."/>
        </authorList>
    </citation>
    <scope>NUCLEOTIDE SEQUENCE</scope>
    <source>
        <strain evidence="2">CWNU-1</strain>
    </source>
</reference>
<dbReference type="InterPro" id="IPR036390">
    <property type="entry name" value="WH_DNA-bd_sf"/>
</dbReference>
<dbReference type="Gene3D" id="1.10.287.100">
    <property type="match status" value="1"/>
</dbReference>
<accession>A0ABT0V2W3</accession>
<dbReference type="Gene3D" id="1.10.10.10">
    <property type="entry name" value="Winged helix-like DNA-binding domain superfamily/Winged helix DNA-binding domain"/>
    <property type="match status" value="1"/>
</dbReference>
<organism evidence="2 3">
    <name type="scientific">Streptomyces albipurpureus</name>
    <dbReference type="NCBI Taxonomy" id="2897419"/>
    <lineage>
        <taxon>Bacteria</taxon>
        <taxon>Bacillati</taxon>
        <taxon>Actinomycetota</taxon>
        <taxon>Actinomycetes</taxon>
        <taxon>Kitasatosporales</taxon>
        <taxon>Streptomycetaceae</taxon>
        <taxon>Streptomyces</taxon>
    </lineage>
</organism>
<gene>
    <name evidence="2" type="ORF">NBG84_36605</name>
</gene>
<dbReference type="InterPro" id="IPR000835">
    <property type="entry name" value="HTH_MarR-typ"/>
</dbReference>
<sequence>MTETTEHVSASALRAARDVQVLFSRLRRRLRELYDTRELTPSQISVLTRLGKEGPASTSDLAAAERVRPQSMATNVAALDERGLVQRRPDPGDGRRLLISLTGAGREFFDDKQRAGEEWLARALQDRCTEEERQTIIQAMALLERLPPP</sequence>
<protein>
    <submittedName>
        <fullName evidence="2">MarR family transcriptional regulator</fullName>
    </submittedName>
</protein>
<dbReference type="EMBL" id="JAMQAW010000083">
    <property type="protein sequence ID" value="MCM2393731.1"/>
    <property type="molecule type" value="Genomic_DNA"/>
</dbReference>
<comment type="caution">
    <text evidence="2">The sequence shown here is derived from an EMBL/GenBank/DDBJ whole genome shotgun (WGS) entry which is preliminary data.</text>
</comment>
<keyword evidence="3" id="KW-1185">Reference proteome</keyword>
<dbReference type="PANTHER" id="PTHR39515">
    <property type="entry name" value="CONSERVED PROTEIN"/>
    <property type="match status" value="1"/>
</dbReference>
<name>A0ABT0V2W3_9ACTN</name>
<feature type="domain" description="HTH marR-type" evidence="1">
    <location>
        <begin position="12"/>
        <end position="145"/>
    </location>
</feature>
<dbReference type="SUPFAM" id="SSF46785">
    <property type="entry name" value="Winged helix' DNA-binding domain"/>
    <property type="match status" value="1"/>
</dbReference>
<dbReference type="PROSITE" id="PS50995">
    <property type="entry name" value="HTH_MARR_2"/>
    <property type="match status" value="1"/>
</dbReference>